<dbReference type="PANTHER" id="PTHR15004:SF0">
    <property type="entry name" value="GLUTAMYL-TRNA(GLN) AMIDOTRANSFERASE SUBUNIT C, MITOCHONDRIAL"/>
    <property type="match status" value="1"/>
</dbReference>
<evidence type="ECO:0000256" key="3">
    <source>
        <dbReference type="HAMAP-Rule" id="MF_03149"/>
    </source>
</evidence>
<dbReference type="EMBL" id="KB631617">
    <property type="protein sequence ID" value="ERL84695.1"/>
    <property type="molecule type" value="Genomic_DNA"/>
</dbReference>
<dbReference type="Pfam" id="PF03129">
    <property type="entry name" value="HGTP_anticodon"/>
    <property type="match status" value="1"/>
</dbReference>
<dbReference type="Gene3D" id="3.40.50.800">
    <property type="entry name" value="Anticodon-binding domain"/>
    <property type="match status" value="1"/>
</dbReference>
<reference evidence="5 6" key="1">
    <citation type="journal article" date="2013" name="Genome Biol.">
        <title>Draft genome of the mountain pine beetle, Dendroctonus ponderosae Hopkins, a major forest pest.</title>
        <authorList>
            <person name="Keeling C.I."/>
            <person name="Yuen M.M."/>
            <person name="Liao N.Y."/>
            <person name="Docking T.R."/>
            <person name="Chan S.K."/>
            <person name="Taylor G.A."/>
            <person name="Palmquist D.L."/>
            <person name="Jackman S.D."/>
            <person name="Nguyen A."/>
            <person name="Li M."/>
            <person name="Henderson H."/>
            <person name="Janes J.K."/>
            <person name="Zhao Y."/>
            <person name="Pandoh P."/>
            <person name="Moore R."/>
            <person name="Sperling F.A."/>
            <person name="Huber D.P."/>
            <person name="Birol I."/>
            <person name="Jones S.J."/>
            <person name="Bohlmann J."/>
        </authorList>
    </citation>
    <scope>NUCLEOTIDE SEQUENCE</scope>
</reference>
<keyword evidence="3" id="KW-0067">ATP-binding</keyword>
<evidence type="ECO:0000313" key="6">
    <source>
        <dbReference type="Proteomes" id="UP000030742"/>
    </source>
</evidence>
<dbReference type="InterPro" id="IPR036113">
    <property type="entry name" value="Asp/Glu-ADT_sf_sub_c"/>
</dbReference>
<keyword evidence="1 3" id="KW-0547">Nucleotide-binding</keyword>
<evidence type="ECO:0000313" key="5">
    <source>
        <dbReference type="EMBL" id="ERL84695.1"/>
    </source>
</evidence>
<dbReference type="PANTHER" id="PTHR15004">
    <property type="entry name" value="GLUTAMYL-TRNA(GLN) AMIDOTRANSFERASE SUBUNIT C, MITOCHONDRIAL"/>
    <property type="match status" value="1"/>
</dbReference>
<dbReference type="AlphaFoldDB" id="U4U3Z3"/>
<comment type="catalytic activity">
    <reaction evidence="3">
        <text>L-glutamyl-tRNA(Gln) + L-glutamine + ATP + H2O = L-glutaminyl-tRNA(Gln) + L-glutamate + ADP + phosphate + H(+)</text>
        <dbReference type="Rhea" id="RHEA:17521"/>
        <dbReference type="Rhea" id="RHEA-COMP:9681"/>
        <dbReference type="Rhea" id="RHEA-COMP:9684"/>
        <dbReference type="ChEBI" id="CHEBI:15377"/>
        <dbReference type="ChEBI" id="CHEBI:15378"/>
        <dbReference type="ChEBI" id="CHEBI:29985"/>
        <dbReference type="ChEBI" id="CHEBI:30616"/>
        <dbReference type="ChEBI" id="CHEBI:43474"/>
        <dbReference type="ChEBI" id="CHEBI:58359"/>
        <dbReference type="ChEBI" id="CHEBI:78520"/>
        <dbReference type="ChEBI" id="CHEBI:78521"/>
        <dbReference type="ChEBI" id="CHEBI:456216"/>
    </reaction>
</comment>
<dbReference type="EC" id="6.3.5.-" evidence="3"/>
<dbReference type="GO" id="GO:0005739">
    <property type="term" value="C:mitochondrion"/>
    <property type="evidence" value="ECO:0007669"/>
    <property type="project" value="UniProtKB-SubCell"/>
</dbReference>
<comment type="similarity">
    <text evidence="3">Belongs to the GatC family.</text>
</comment>
<dbReference type="GO" id="GO:0070681">
    <property type="term" value="P:glutaminyl-tRNAGln biosynthesis via transamidation"/>
    <property type="evidence" value="ECO:0007669"/>
    <property type="project" value="UniProtKB-UniRule"/>
</dbReference>
<sequence length="367" mass="41464">MNRSTNCMNRLRRFYSVKTPFQLVSPLKALVPETPYKSKIISPKAPPKVNIDGETIALLERLSLVDCANKKGIETLEAAIEFADKIHQVDTTGVEPLITVLEDFPLRLRDDQINDGDCKEEILKNACVTEEGYFVAPPGNIPLKSRGDLLFENESNSFSASPGRYSVTDIKTETNNTQTVQIRANYPWKSHIVETLALHTGPKYVSEADKFKDGKKTIPSSSIISTIHLNTLFMNTICDAYDESEYKGNKRALLRFHRKLAPYSISFAIASGGVAAIVQELNDLALHLTEQFRTNHLSTLFLPRSSKLSLEAQWRQYDEMGIPYNVVLNERTLKDGLVHLRNRDTTLKEQVHVSELVAYVEQLFKNY</sequence>
<name>U4U3Z3_DENPD</name>
<keyword evidence="3" id="KW-0648">Protein biosynthesis</keyword>
<evidence type="ECO:0000256" key="2">
    <source>
        <dbReference type="ARBA" id="ARBA00023128"/>
    </source>
</evidence>
<dbReference type="GO" id="GO:0005524">
    <property type="term" value="F:ATP binding"/>
    <property type="evidence" value="ECO:0007669"/>
    <property type="project" value="UniProtKB-KW"/>
</dbReference>
<feature type="domain" description="Anticodon-binding" evidence="4">
    <location>
        <begin position="274"/>
        <end position="362"/>
    </location>
</feature>
<comment type="subunit">
    <text evidence="3">Subunit of the heterotrimeric GatCAB amidotransferase (AdT) complex, composed of A, B and C subunits.</text>
</comment>
<proteinExistence type="inferred from homology"/>
<dbReference type="STRING" id="77166.U4U3Z3"/>
<comment type="subcellular location">
    <subcellularLocation>
        <location evidence="3">Mitochondrion</location>
    </subcellularLocation>
</comment>
<accession>U4U3Z3</accession>
<dbReference type="Gene3D" id="3.30.930.10">
    <property type="entry name" value="Bira Bifunctional Protein, Domain 2"/>
    <property type="match status" value="1"/>
</dbReference>
<organism evidence="5 6">
    <name type="scientific">Dendroctonus ponderosae</name>
    <name type="common">Mountain pine beetle</name>
    <dbReference type="NCBI Taxonomy" id="77166"/>
    <lineage>
        <taxon>Eukaryota</taxon>
        <taxon>Metazoa</taxon>
        <taxon>Ecdysozoa</taxon>
        <taxon>Arthropoda</taxon>
        <taxon>Hexapoda</taxon>
        <taxon>Insecta</taxon>
        <taxon>Pterygota</taxon>
        <taxon>Neoptera</taxon>
        <taxon>Endopterygota</taxon>
        <taxon>Coleoptera</taxon>
        <taxon>Polyphaga</taxon>
        <taxon>Cucujiformia</taxon>
        <taxon>Curculionidae</taxon>
        <taxon>Scolytinae</taxon>
        <taxon>Dendroctonus</taxon>
    </lineage>
</organism>
<dbReference type="InterPro" id="IPR036621">
    <property type="entry name" value="Anticodon-bd_dom_sf"/>
</dbReference>
<dbReference type="SUPFAM" id="SSF52954">
    <property type="entry name" value="Class II aaRS ABD-related"/>
    <property type="match status" value="1"/>
</dbReference>
<dbReference type="NCBIfam" id="TIGR00135">
    <property type="entry name" value="gatC"/>
    <property type="match status" value="1"/>
</dbReference>
<dbReference type="GO" id="GO:0050567">
    <property type="term" value="F:glutaminyl-tRNA synthase (glutamine-hydrolyzing) activity"/>
    <property type="evidence" value="ECO:0007669"/>
    <property type="project" value="UniProtKB-UniRule"/>
</dbReference>
<dbReference type="OrthoDB" id="5394539at2759"/>
<keyword evidence="3" id="KW-0436">Ligase</keyword>
<gene>
    <name evidence="5" type="ORF">D910_02121</name>
</gene>
<dbReference type="InterPro" id="IPR045864">
    <property type="entry name" value="aa-tRNA-synth_II/BPL/LPL"/>
</dbReference>
<comment type="function">
    <text evidence="3">Allows the formation of correctly charged Gln-tRNA(Gln) through the transamidation of misacylated Glu-tRNA(Gln) in the mitochondria. The reaction takes place in the presence of glutamine and ATP through an activated gamma-phospho-Glu-tRNA(Gln).</text>
</comment>
<dbReference type="GO" id="GO:0032543">
    <property type="term" value="P:mitochondrial translation"/>
    <property type="evidence" value="ECO:0007669"/>
    <property type="project" value="UniProtKB-UniRule"/>
</dbReference>
<protein>
    <recommendedName>
        <fullName evidence="3">Glutamyl-tRNA(Gln) amidotransferase subunit C, mitochondrial</fullName>
        <shortName evidence="3">Glu-AdT subunit C</shortName>
        <ecNumber evidence="3">6.3.5.-</ecNumber>
    </recommendedName>
</protein>
<evidence type="ECO:0000256" key="1">
    <source>
        <dbReference type="ARBA" id="ARBA00022741"/>
    </source>
</evidence>
<dbReference type="InterPro" id="IPR003837">
    <property type="entry name" value="GatC"/>
</dbReference>
<dbReference type="InterPro" id="IPR004154">
    <property type="entry name" value="Anticodon-bd"/>
</dbReference>
<dbReference type="GO" id="GO:0030956">
    <property type="term" value="C:glutamyl-tRNA(Gln) amidotransferase complex"/>
    <property type="evidence" value="ECO:0007669"/>
    <property type="project" value="UniProtKB-UniRule"/>
</dbReference>
<dbReference type="GO" id="GO:0006450">
    <property type="term" value="P:regulation of translational fidelity"/>
    <property type="evidence" value="ECO:0007669"/>
    <property type="project" value="InterPro"/>
</dbReference>
<dbReference type="HAMAP" id="MF_00122">
    <property type="entry name" value="GatC"/>
    <property type="match status" value="1"/>
</dbReference>
<dbReference type="Pfam" id="PF02686">
    <property type="entry name" value="GatC"/>
    <property type="match status" value="1"/>
</dbReference>
<keyword evidence="2 3" id="KW-0496">Mitochondrion</keyword>
<dbReference type="SUPFAM" id="SSF141000">
    <property type="entry name" value="Glu-tRNAGln amidotransferase C subunit"/>
    <property type="match status" value="1"/>
</dbReference>
<dbReference type="Proteomes" id="UP000030742">
    <property type="component" value="Unassembled WGS sequence"/>
</dbReference>
<evidence type="ECO:0000259" key="4">
    <source>
        <dbReference type="Pfam" id="PF03129"/>
    </source>
</evidence>